<dbReference type="Gene3D" id="3.10.20.90">
    <property type="entry name" value="Phosphatidylinositol 3-kinase Catalytic Subunit, Chain A, domain 1"/>
    <property type="match status" value="1"/>
</dbReference>
<dbReference type="GO" id="GO:0005737">
    <property type="term" value="C:cytoplasm"/>
    <property type="evidence" value="ECO:0007669"/>
    <property type="project" value="TreeGrafter"/>
</dbReference>
<dbReference type="EMBL" id="AFYH01239188">
    <property type="status" value="NOT_ANNOTATED_CDS"/>
    <property type="molecule type" value="Genomic_DNA"/>
</dbReference>
<dbReference type="GO" id="GO:0045730">
    <property type="term" value="P:respiratory burst"/>
    <property type="evidence" value="ECO:0007669"/>
    <property type="project" value="InterPro"/>
</dbReference>
<dbReference type="InterPro" id="IPR036871">
    <property type="entry name" value="PX_dom_sf"/>
</dbReference>
<organism evidence="6 7">
    <name type="scientific">Latimeria chalumnae</name>
    <name type="common">Coelacanth</name>
    <dbReference type="NCBI Taxonomy" id="7897"/>
    <lineage>
        <taxon>Eukaryota</taxon>
        <taxon>Metazoa</taxon>
        <taxon>Chordata</taxon>
        <taxon>Craniata</taxon>
        <taxon>Vertebrata</taxon>
        <taxon>Euteleostomi</taxon>
        <taxon>Coelacanthiformes</taxon>
        <taxon>Coelacanthidae</taxon>
        <taxon>Latimeria</taxon>
    </lineage>
</organism>
<reference evidence="6" key="2">
    <citation type="submission" date="2025-08" db="UniProtKB">
        <authorList>
            <consortium name="Ensembl"/>
        </authorList>
    </citation>
    <scope>IDENTIFICATION</scope>
</reference>
<dbReference type="PANTHER" id="PTHR15706">
    <property type="entry name" value="SH3 MULTIPLE DOMAIN"/>
    <property type="match status" value="1"/>
</dbReference>
<dbReference type="HOGENOM" id="CLU_068185_0_0_1"/>
<dbReference type="Gene3D" id="2.30.30.40">
    <property type="entry name" value="SH3 Domains"/>
    <property type="match status" value="1"/>
</dbReference>
<dbReference type="PANTHER" id="PTHR15706:SF20">
    <property type="entry name" value="NEUTROPHIL CYTOSOL FACTOR 4"/>
    <property type="match status" value="1"/>
</dbReference>
<dbReference type="EMBL" id="AFYH01239184">
    <property type="status" value="NOT_ANNOTATED_CDS"/>
    <property type="molecule type" value="Genomic_DNA"/>
</dbReference>
<dbReference type="GO" id="GO:0035091">
    <property type="term" value="F:phosphatidylinositol binding"/>
    <property type="evidence" value="ECO:0007669"/>
    <property type="project" value="InterPro"/>
</dbReference>
<dbReference type="GO" id="GO:0042554">
    <property type="term" value="P:superoxide anion generation"/>
    <property type="evidence" value="ECO:0007669"/>
    <property type="project" value="TreeGrafter"/>
</dbReference>
<dbReference type="GeneID" id="102351205"/>
<dbReference type="Pfam" id="PF00018">
    <property type="entry name" value="SH3_1"/>
    <property type="match status" value="1"/>
</dbReference>
<gene>
    <name evidence="6" type="primary">NCF4</name>
</gene>
<evidence type="ECO:0000256" key="1">
    <source>
        <dbReference type="ARBA" id="ARBA00022443"/>
    </source>
</evidence>
<evidence type="ECO:0000259" key="4">
    <source>
        <dbReference type="PROSITE" id="PS50195"/>
    </source>
</evidence>
<dbReference type="InterPro" id="IPR034912">
    <property type="entry name" value="PX_p40phox"/>
</dbReference>
<evidence type="ECO:0000256" key="2">
    <source>
        <dbReference type="PROSITE-ProRule" id="PRU00192"/>
    </source>
</evidence>
<dbReference type="GO" id="GO:0016176">
    <property type="term" value="F:superoxide-generating NADPH oxidase activator activity"/>
    <property type="evidence" value="ECO:0007669"/>
    <property type="project" value="InterPro"/>
</dbReference>
<dbReference type="EMBL" id="AFYH01239185">
    <property type="status" value="NOT_ANNOTATED_CDS"/>
    <property type="molecule type" value="Genomic_DNA"/>
</dbReference>
<sequence length="360" mass="41707">MSLPRQLRDESDFDQLPSDIAISAHVADTEERKGFSNYYVFIIEVKTKGGSKYLIYRRYREFYALHASMQKKFGSGIKGGTYYCILPTLPGKVFVGNKQEIAEQRIPALNTYMKRLLCLPTWVLLDEELRMFYYQTEFDSQHFPKALRRLRPQTRKIKTLKPRSSTVDQAMVARAQALYDFPGDEEVELKFHTGDVITLLRRVNNDWLEGSIHNRTGIFPQAFVRIIQDLPAKGFNGEEEEEHGQFVSLLTCCFHGDDAMVTRDIVVEEDLTIQPTFQDLLSRMRREFKEEDIALNYLDPEGDMIRITDDQDVELMISECKGHGEGGQRAGRFFPWQLHITRRNNLTVYNTAPPARHHGN</sequence>
<dbReference type="GO" id="GO:0006909">
    <property type="term" value="P:phagocytosis"/>
    <property type="evidence" value="ECO:0007669"/>
    <property type="project" value="InterPro"/>
</dbReference>
<accession>H3A0Y9</accession>
<evidence type="ECO:0000259" key="3">
    <source>
        <dbReference type="PROSITE" id="PS50002"/>
    </source>
</evidence>
<dbReference type="GeneTree" id="ENSGT00510000048561"/>
<dbReference type="Pfam" id="PF00787">
    <property type="entry name" value="PX"/>
    <property type="match status" value="1"/>
</dbReference>
<dbReference type="InterPro" id="IPR036028">
    <property type="entry name" value="SH3-like_dom_sf"/>
</dbReference>
<dbReference type="EMBL" id="AFYH01239187">
    <property type="status" value="NOT_ANNOTATED_CDS"/>
    <property type="molecule type" value="Genomic_DNA"/>
</dbReference>
<dbReference type="Gene3D" id="3.30.1520.10">
    <property type="entry name" value="Phox-like domain"/>
    <property type="match status" value="1"/>
</dbReference>
<name>H3A0Y9_LATCH</name>
<protein>
    <submittedName>
        <fullName evidence="6">Neutrophil cytosolic factor 4</fullName>
    </submittedName>
</protein>
<reference evidence="6" key="3">
    <citation type="submission" date="2025-09" db="UniProtKB">
        <authorList>
            <consortium name="Ensembl"/>
        </authorList>
    </citation>
    <scope>IDENTIFICATION</scope>
</reference>
<dbReference type="InterPro" id="IPR051228">
    <property type="entry name" value="NADPH_Oxidase/PX-Domain"/>
</dbReference>
<dbReference type="OrthoDB" id="10255964at2759"/>
<feature type="domain" description="PX" evidence="4">
    <location>
        <begin position="19"/>
        <end position="140"/>
    </location>
</feature>
<evidence type="ECO:0000259" key="5">
    <source>
        <dbReference type="PROSITE" id="PS51745"/>
    </source>
</evidence>
<dbReference type="InterPro" id="IPR001683">
    <property type="entry name" value="PX_dom"/>
</dbReference>
<dbReference type="KEGG" id="lcm:102351205"/>
<evidence type="ECO:0000313" key="6">
    <source>
        <dbReference type="Ensembl" id="ENSLACP00000003310.2"/>
    </source>
</evidence>
<dbReference type="PROSITE" id="PS51745">
    <property type="entry name" value="PB1"/>
    <property type="match status" value="1"/>
</dbReference>
<dbReference type="Bgee" id="ENSLACG00000002960">
    <property type="expression patterns" value="Expressed in muscle tissue"/>
</dbReference>
<dbReference type="InterPro" id="IPR000270">
    <property type="entry name" value="PB1_dom"/>
</dbReference>
<dbReference type="InterPro" id="IPR001452">
    <property type="entry name" value="SH3_domain"/>
</dbReference>
<dbReference type="Pfam" id="PF00564">
    <property type="entry name" value="PB1"/>
    <property type="match status" value="1"/>
</dbReference>
<dbReference type="EMBL" id="AFYH01239186">
    <property type="status" value="NOT_ANNOTATED_CDS"/>
    <property type="molecule type" value="Genomic_DNA"/>
</dbReference>
<dbReference type="RefSeq" id="XP_006012165.1">
    <property type="nucleotide sequence ID" value="XM_006012103.3"/>
</dbReference>
<dbReference type="AlphaFoldDB" id="H3A0Y9"/>
<reference evidence="7" key="1">
    <citation type="submission" date="2011-08" db="EMBL/GenBank/DDBJ databases">
        <title>The draft genome of Latimeria chalumnae.</title>
        <authorList>
            <person name="Di Palma F."/>
            <person name="Alfoldi J."/>
            <person name="Johnson J."/>
            <person name="Berlin A."/>
            <person name="Gnerre S."/>
            <person name="Jaffe D."/>
            <person name="MacCallum I."/>
            <person name="Young S."/>
            <person name="Walker B.J."/>
            <person name="Lander E."/>
            <person name="Lindblad-Toh K."/>
        </authorList>
    </citation>
    <scope>NUCLEOTIDE SEQUENCE [LARGE SCALE GENOMIC DNA]</scope>
    <source>
        <strain evidence="7">Wild caught</strain>
    </source>
</reference>
<dbReference type="CDD" id="cd06882">
    <property type="entry name" value="PX_p40phox"/>
    <property type="match status" value="1"/>
</dbReference>
<dbReference type="Ensembl" id="ENSLACT00000003340.2">
    <property type="protein sequence ID" value="ENSLACP00000003310.2"/>
    <property type="gene ID" value="ENSLACG00000002960.2"/>
</dbReference>
<evidence type="ECO:0000313" key="7">
    <source>
        <dbReference type="Proteomes" id="UP000008672"/>
    </source>
</evidence>
<dbReference type="InParanoid" id="H3A0Y9"/>
<dbReference type="SUPFAM" id="SSF64268">
    <property type="entry name" value="PX domain"/>
    <property type="match status" value="1"/>
</dbReference>
<dbReference type="SUPFAM" id="SSF50044">
    <property type="entry name" value="SH3-domain"/>
    <property type="match status" value="1"/>
</dbReference>
<feature type="domain" description="PB1" evidence="5">
    <location>
        <begin position="247"/>
        <end position="343"/>
    </location>
</feature>
<dbReference type="InterPro" id="IPR000919">
    <property type="entry name" value="p40phox"/>
</dbReference>
<dbReference type="SMART" id="SM00312">
    <property type="entry name" value="PX"/>
    <property type="match status" value="1"/>
</dbReference>
<dbReference type="EMBL" id="AFYH01239183">
    <property type="status" value="NOT_ANNOTATED_CDS"/>
    <property type="molecule type" value="Genomic_DNA"/>
</dbReference>
<dbReference type="PRINTS" id="PR00497">
    <property type="entry name" value="P40PHOX"/>
</dbReference>
<dbReference type="CTD" id="4689"/>
<dbReference type="GO" id="GO:0043020">
    <property type="term" value="C:NADPH oxidase complex"/>
    <property type="evidence" value="ECO:0007669"/>
    <property type="project" value="InterPro"/>
</dbReference>
<dbReference type="STRING" id="7897.ENSLACP00000003310"/>
<dbReference type="PROSITE" id="PS50195">
    <property type="entry name" value="PX"/>
    <property type="match status" value="1"/>
</dbReference>
<dbReference type="FunCoup" id="H3A0Y9">
    <property type="interactions" value="444"/>
</dbReference>
<dbReference type="FunFam" id="3.30.1520.10:FF:000024">
    <property type="entry name" value="Neutrophil cytosol factor 4"/>
    <property type="match status" value="1"/>
</dbReference>
<dbReference type="FunFam" id="3.10.20.90:FF:000189">
    <property type="entry name" value="Neutrophil cytosol factor 4"/>
    <property type="match status" value="1"/>
</dbReference>
<dbReference type="InterPro" id="IPR053793">
    <property type="entry name" value="PB1-like"/>
</dbReference>
<dbReference type="Proteomes" id="UP000008672">
    <property type="component" value="Unassembled WGS sequence"/>
</dbReference>
<dbReference type="eggNOG" id="KOG4773">
    <property type="taxonomic scope" value="Eukaryota"/>
</dbReference>
<keyword evidence="7" id="KW-1185">Reference proteome</keyword>
<proteinExistence type="predicted"/>
<dbReference type="SMART" id="SM00326">
    <property type="entry name" value="SH3"/>
    <property type="match status" value="1"/>
</dbReference>
<feature type="domain" description="SH3" evidence="3">
    <location>
        <begin position="170"/>
        <end position="229"/>
    </location>
</feature>
<keyword evidence="1 2" id="KW-0728">SH3 domain</keyword>
<dbReference type="SUPFAM" id="SSF54277">
    <property type="entry name" value="CAD &amp; PB1 domains"/>
    <property type="match status" value="1"/>
</dbReference>
<dbReference type="OMA" id="KLHVTQQ"/>
<dbReference type="PROSITE" id="PS50002">
    <property type="entry name" value="SH3"/>
    <property type="match status" value="1"/>
</dbReference>